<dbReference type="Proteomes" id="UP001056109">
    <property type="component" value="Chromosome"/>
</dbReference>
<feature type="compositionally biased region" description="Basic residues" evidence="1">
    <location>
        <begin position="11"/>
        <end position="23"/>
    </location>
</feature>
<dbReference type="Pfam" id="PF19348">
    <property type="entry name" value="DUF5926"/>
    <property type="match status" value="1"/>
</dbReference>
<protein>
    <submittedName>
        <fullName evidence="3">DUF5926 family protein</fullName>
    </submittedName>
</protein>
<name>A0ABY5AGK8_9ACTO</name>
<proteinExistence type="predicted"/>
<reference evidence="3" key="1">
    <citation type="submission" date="2022-06" db="EMBL/GenBank/DDBJ databases">
        <title>Complete Genome Sequence of Arcanobacterium pinnipediorum strain DSM 28752 isolated from a harbour seal.</title>
        <authorList>
            <person name="Borowiak M."/>
            <person name="Kreitlow A."/>
            <person name="Alssahen M."/>
            <person name="Malorny B."/>
            <person name="Laemmler C."/>
            <person name="Prenger-Berninghoff E."/>
            <person name="Siebert U."/>
            <person name="Ploetz M."/>
            <person name="Abdulmawjood A."/>
        </authorList>
    </citation>
    <scope>NUCLEOTIDE SEQUENCE</scope>
    <source>
        <strain evidence="3">DSM 28752</strain>
    </source>
</reference>
<evidence type="ECO:0000313" key="3">
    <source>
        <dbReference type="EMBL" id="USR79340.1"/>
    </source>
</evidence>
<feature type="domain" description="DUF5926" evidence="2">
    <location>
        <begin position="31"/>
        <end position="292"/>
    </location>
</feature>
<dbReference type="RefSeq" id="WP_252673214.1">
    <property type="nucleotide sequence ID" value="NZ_CP099547.1"/>
</dbReference>
<accession>A0ABY5AGK8</accession>
<evidence type="ECO:0000313" key="4">
    <source>
        <dbReference type="Proteomes" id="UP001056109"/>
    </source>
</evidence>
<dbReference type="EMBL" id="CP099547">
    <property type="protein sequence ID" value="USR79340.1"/>
    <property type="molecule type" value="Genomic_DNA"/>
</dbReference>
<evidence type="ECO:0000259" key="2">
    <source>
        <dbReference type="Pfam" id="PF19348"/>
    </source>
</evidence>
<organism evidence="3 4">
    <name type="scientific">Arcanobacterium pinnipediorum</name>
    <dbReference type="NCBI Taxonomy" id="1503041"/>
    <lineage>
        <taxon>Bacteria</taxon>
        <taxon>Bacillati</taxon>
        <taxon>Actinomycetota</taxon>
        <taxon>Actinomycetes</taxon>
        <taxon>Actinomycetales</taxon>
        <taxon>Actinomycetaceae</taxon>
        <taxon>Arcanobacterium</taxon>
    </lineage>
</organism>
<dbReference type="InterPro" id="IPR045970">
    <property type="entry name" value="DUF5926"/>
</dbReference>
<gene>
    <name evidence="3" type="ORF">NG665_08200</name>
</gene>
<feature type="region of interest" description="Disordered" evidence="1">
    <location>
        <begin position="1"/>
        <end position="23"/>
    </location>
</feature>
<sequence length="292" mass="32419">MNNKEMPMGKASRRNKEKKPKKARIQFVDRPFDGLAFEPQLVAMREIIPAATLPVRTTAEYGSEDLLIVTLLPGMAAASRRNDGVLLVAAQTVMNSGDVSLDIADRIIKGLDLKPGDTLAQTDQPVPGPRLQDILDLSVDSEMTLHENYSFWVDPAELNDPQVQSAIEQTREQVLPTAHVPHIDGAYWCRMQREFVRWVRPEPEAHVLDALARLHQARELGFDGGRFVGAFRALGLMIPVFELDAGSEADELSEPMAVLAQRLDEALAVTEPLTAEERRARAGIISRQVTLR</sequence>
<evidence type="ECO:0000256" key="1">
    <source>
        <dbReference type="SAM" id="MobiDB-lite"/>
    </source>
</evidence>
<keyword evidence="4" id="KW-1185">Reference proteome</keyword>